<feature type="domain" description="ABC transporter" evidence="10">
    <location>
        <begin position="332"/>
        <end position="567"/>
    </location>
</feature>
<dbReference type="InterPro" id="IPR003593">
    <property type="entry name" value="AAA+_ATPase"/>
</dbReference>
<dbReference type="Gene3D" id="3.40.50.300">
    <property type="entry name" value="P-loop containing nucleotide triphosphate hydrolases"/>
    <property type="match status" value="1"/>
</dbReference>
<feature type="transmembrane region" description="Helical" evidence="9">
    <location>
        <begin position="58"/>
        <end position="76"/>
    </location>
</feature>
<keyword evidence="5" id="KW-0547">Nucleotide-binding</keyword>
<dbReference type="CDD" id="cd18548">
    <property type="entry name" value="ABC_6TM_Tm287_like"/>
    <property type="match status" value="1"/>
</dbReference>
<dbReference type="Pfam" id="PF00664">
    <property type="entry name" value="ABC_membrane"/>
    <property type="match status" value="1"/>
</dbReference>
<dbReference type="GO" id="GO:0015421">
    <property type="term" value="F:ABC-type oligopeptide transporter activity"/>
    <property type="evidence" value="ECO:0007669"/>
    <property type="project" value="TreeGrafter"/>
</dbReference>
<dbReference type="GO" id="GO:0005886">
    <property type="term" value="C:plasma membrane"/>
    <property type="evidence" value="ECO:0007669"/>
    <property type="project" value="UniProtKB-SubCell"/>
</dbReference>
<dbReference type="PROSITE" id="PS50893">
    <property type="entry name" value="ABC_TRANSPORTER_2"/>
    <property type="match status" value="1"/>
</dbReference>
<dbReference type="OrthoDB" id="9762517at2"/>
<dbReference type="eggNOG" id="COG1132">
    <property type="taxonomic scope" value="Bacteria"/>
</dbReference>
<sequence length="575" mass="64087">MIKLLKFLKPYRNYVIVSLILIFFQSISELYLPNLMSDIVDIGIVKGDIRYILQKGEIMLLVAAGGTVSAIVASYLSSQAAMGFGKILRNKIFSQVENFSLQEFDKFGTASLITRTTNDVNQIQMVIMITLRMVARAPLICIGGIILAVSKDARLSLILLITVPILAFLVFVLYKKAMPLFDAIQKKIDRVNLILRENLTGIRVIRAFNKIEYEKKRFNEANIDLTNMSIKVNRIMAWLMPAMMLLLNFTIIAVIWFGGIRIDKGTMQVGDLMAFIQYIIQIMFSLIMVSVVFVMLPRASASALRINEVLEIVPKIKEPEKPEEIKNIRGVIEFKDVTFSYPGADEPALKNISFKAEPGKLTAIIGGTGSGKSTVLNLIMRFYDADSGSILIDGVDIKLLPQTKLRDMIGYVPQKAVLFSGTIADNIRFGKNDAADEQIRKAACIAQATEFIFQMKDEFNSEISQGGKNLSGGQKQRLAIARAVVKRPKIYLFDDCFSALDFKTDAKVRAALREETKDATVIVVAQRVATIMDADQIIVLQKGEIAGIGTHKQLLNTCQIYREIVLSQLSGEELI</sequence>
<keyword evidence="4 9" id="KW-0812">Transmembrane</keyword>
<evidence type="ECO:0000256" key="6">
    <source>
        <dbReference type="ARBA" id="ARBA00022840"/>
    </source>
</evidence>
<evidence type="ECO:0000256" key="8">
    <source>
        <dbReference type="ARBA" id="ARBA00023136"/>
    </source>
</evidence>
<feature type="transmembrane region" description="Helical" evidence="9">
    <location>
        <begin position="125"/>
        <end position="149"/>
    </location>
</feature>
<dbReference type="AlphaFoldDB" id="D9RYI5"/>
<dbReference type="RefSeq" id="WP_013276432.1">
    <property type="nucleotide sequence ID" value="NC_014377.1"/>
</dbReference>
<reference evidence="12 13" key="1">
    <citation type="journal article" date="2010" name="Stand. Genomic Sci.">
        <title>Complete genome sequence of Thermosediminibacter oceani type strain (JW/IW-1228P).</title>
        <authorList>
            <person name="Pitluck S."/>
            <person name="Yasawong M."/>
            <person name="Munk C."/>
            <person name="Nolan M."/>
            <person name="Lapidus A."/>
            <person name="Lucas S."/>
            <person name="Glavina Del Rio T."/>
            <person name="Tice H."/>
            <person name="Cheng J.F."/>
            <person name="Bruce D."/>
            <person name="Detter C."/>
            <person name="Tapia R."/>
            <person name="Han C."/>
            <person name="Goodwin L."/>
            <person name="Liolios K."/>
            <person name="Ivanova N."/>
            <person name="Mavromatis K."/>
            <person name="Mikhailova N."/>
            <person name="Pati A."/>
            <person name="Chen A."/>
            <person name="Palaniappan K."/>
            <person name="Land M."/>
            <person name="Hauser L."/>
            <person name="Chang Y.J."/>
            <person name="Jeffries C.D."/>
            <person name="Rohde M."/>
            <person name="Spring S."/>
            <person name="Sikorski J."/>
            <person name="Goker M."/>
            <person name="Woyke T."/>
            <person name="Bristow J."/>
            <person name="Eisen J.A."/>
            <person name="Markowitz V."/>
            <person name="Hugenholtz P."/>
            <person name="Kyrpides N.C."/>
            <person name="Klenk H.P."/>
        </authorList>
    </citation>
    <scope>NUCLEOTIDE SEQUENCE [LARGE SCALE GENOMIC DNA]</scope>
    <source>
        <strain evidence="13">ATCC BAA-1034 / DSM 16646 / JW/IW-1228P</strain>
    </source>
</reference>
<keyword evidence="6" id="KW-0067">ATP-binding</keyword>
<protein>
    <submittedName>
        <fullName evidence="12">ABC transporter related protein</fullName>
    </submittedName>
</protein>
<dbReference type="PROSITE" id="PS50929">
    <property type="entry name" value="ABC_TM1F"/>
    <property type="match status" value="1"/>
</dbReference>
<dbReference type="PANTHER" id="PTHR43394:SF1">
    <property type="entry name" value="ATP-BINDING CASSETTE SUB-FAMILY B MEMBER 10, MITOCHONDRIAL"/>
    <property type="match status" value="1"/>
</dbReference>
<keyword evidence="8 9" id="KW-0472">Membrane</keyword>
<accession>D9RYI5</accession>
<name>D9RYI5_THEOJ</name>
<dbReference type="InterPro" id="IPR011527">
    <property type="entry name" value="ABC1_TM_dom"/>
</dbReference>
<dbReference type="STRING" id="555079.Toce_1673"/>
<dbReference type="InterPro" id="IPR027417">
    <property type="entry name" value="P-loop_NTPase"/>
</dbReference>
<evidence type="ECO:0000313" key="12">
    <source>
        <dbReference type="EMBL" id="ADL08409.1"/>
    </source>
</evidence>
<dbReference type="HOGENOM" id="CLU_000604_84_3_9"/>
<dbReference type="SUPFAM" id="SSF52540">
    <property type="entry name" value="P-loop containing nucleoside triphosphate hydrolases"/>
    <property type="match status" value="1"/>
</dbReference>
<dbReference type="InterPro" id="IPR003439">
    <property type="entry name" value="ABC_transporter-like_ATP-bd"/>
</dbReference>
<evidence type="ECO:0000256" key="7">
    <source>
        <dbReference type="ARBA" id="ARBA00022989"/>
    </source>
</evidence>
<dbReference type="SUPFAM" id="SSF90123">
    <property type="entry name" value="ABC transporter transmembrane region"/>
    <property type="match status" value="1"/>
</dbReference>
<dbReference type="InterPro" id="IPR039421">
    <property type="entry name" value="Type_1_exporter"/>
</dbReference>
<evidence type="ECO:0000259" key="11">
    <source>
        <dbReference type="PROSITE" id="PS50929"/>
    </source>
</evidence>
<evidence type="ECO:0000256" key="1">
    <source>
        <dbReference type="ARBA" id="ARBA00004651"/>
    </source>
</evidence>
<dbReference type="GO" id="GO:0016887">
    <property type="term" value="F:ATP hydrolysis activity"/>
    <property type="evidence" value="ECO:0007669"/>
    <property type="project" value="InterPro"/>
</dbReference>
<organism evidence="12 13">
    <name type="scientific">Thermosediminibacter oceani (strain ATCC BAA-1034 / DSM 16646 / JW/IW-1228P)</name>
    <dbReference type="NCBI Taxonomy" id="555079"/>
    <lineage>
        <taxon>Bacteria</taxon>
        <taxon>Bacillati</taxon>
        <taxon>Bacillota</taxon>
        <taxon>Clostridia</taxon>
        <taxon>Thermosediminibacterales</taxon>
        <taxon>Thermosediminibacteraceae</taxon>
        <taxon>Thermosediminibacter</taxon>
    </lineage>
</organism>
<dbReference type="FunFam" id="1.20.1560.10:FF:000040">
    <property type="entry name" value="Multidrug ABC transporter ATP-binding protein"/>
    <property type="match status" value="1"/>
</dbReference>
<dbReference type="PROSITE" id="PS00211">
    <property type="entry name" value="ABC_TRANSPORTER_1"/>
    <property type="match status" value="1"/>
</dbReference>
<keyword evidence="7 9" id="KW-1133">Transmembrane helix</keyword>
<evidence type="ECO:0000256" key="9">
    <source>
        <dbReference type="SAM" id="Phobius"/>
    </source>
</evidence>
<feature type="transmembrane region" description="Helical" evidence="9">
    <location>
        <begin position="12"/>
        <end position="32"/>
    </location>
</feature>
<dbReference type="KEGG" id="toc:Toce_1673"/>
<feature type="transmembrane region" description="Helical" evidence="9">
    <location>
        <begin position="155"/>
        <end position="174"/>
    </location>
</feature>
<keyword evidence="3" id="KW-1003">Cell membrane</keyword>
<dbReference type="Pfam" id="PF00005">
    <property type="entry name" value="ABC_tran"/>
    <property type="match status" value="1"/>
</dbReference>
<dbReference type="FunFam" id="3.40.50.300:FF:000854">
    <property type="entry name" value="Multidrug ABC transporter ATP-binding protein"/>
    <property type="match status" value="1"/>
</dbReference>
<evidence type="ECO:0000313" key="13">
    <source>
        <dbReference type="Proteomes" id="UP000000272"/>
    </source>
</evidence>
<keyword evidence="13" id="KW-1185">Reference proteome</keyword>
<feature type="transmembrane region" description="Helical" evidence="9">
    <location>
        <begin position="278"/>
        <end position="296"/>
    </location>
</feature>
<keyword evidence="2" id="KW-0813">Transport</keyword>
<dbReference type="PANTHER" id="PTHR43394">
    <property type="entry name" value="ATP-DEPENDENT PERMEASE MDL1, MITOCHONDRIAL"/>
    <property type="match status" value="1"/>
</dbReference>
<evidence type="ECO:0000256" key="3">
    <source>
        <dbReference type="ARBA" id="ARBA00022475"/>
    </source>
</evidence>
<dbReference type="InterPro" id="IPR036640">
    <property type="entry name" value="ABC1_TM_sf"/>
</dbReference>
<feature type="domain" description="ABC transmembrane type-1" evidence="11">
    <location>
        <begin position="16"/>
        <end position="298"/>
    </location>
</feature>
<dbReference type="SMART" id="SM00382">
    <property type="entry name" value="AAA"/>
    <property type="match status" value="1"/>
</dbReference>
<evidence type="ECO:0000256" key="2">
    <source>
        <dbReference type="ARBA" id="ARBA00022448"/>
    </source>
</evidence>
<dbReference type="Proteomes" id="UP000000272">
    <property type="component" value="Chromosome"/>
</dbReference>
<gene>
    <name evidence="12" type="ordered locus">Toce_1673</name>
</gene>
<comment type="subcellular location">
    <subcellularLocation>
        <location evidence="1">Cell membrane</location>
        <topology evidence="1">Multi-pass membrane protein</topology>
    </subcellularLocation>
</comment>
<evidence type="ECO:0000256" key="4">
    <source>
        <dbReference type="ARBA" id="ARBA00022692"/>
    </source>
</evidence>
<evidence type="ECO:0000256" key="5">
    <source>
        <dbReference type="ARBA" id="ARBA00022741"/>
    </source>
</evidence>
<proteinExistence type="predicted"/>
<evidence type="ECO:0000259" key="10">
    <source>
        <dbReference type="PROSITE" id="PS50893"/>
    </source>
</evidence>
<dbReference type="GO" id="GO:0005524">
    <property type="term" value="F:ATP binding"/>
    <property type="evidence" value="ECO:0007669"/>
    <property type="project" value="UniProtKB-KW"/>
</dbReference>
<feature type="transmembrane region" description="Helical" evidence="9">
    <location>
        <begin position="235"/>
        <end position="258"/>
    </location>
</feature>
<dbReference type="EMBL" id="CP002131">
    <property type="protein sequence ID" value="ADL08409.1"/>
    <property type="molecule type" value="Genomic_DNA"/>
</dbReference>
<dbReference type="Gene3D" id="1.20.1560.10">
    <property type="entry name" value="ABC transporter type 1, transmembrane domain"/>
    <property type="match status" value="1"/>
</dbReference>
<dbReference type="InterPro" id="IPR017871">
    <property type="entry name" value="ABC_transporter-like_CS"/>
</dbReference>